<dbReference type="PROSITE" id="PS51096">
    <property type="entry name" value="PTS_EIIA_TYPE_4"/>
    <property type="match status" value="1"/>
</dbReference>
<evidence type="ECO:0000256" key="2">
    <source>
        <dbReference type="SAM" id="MobiDB-lite"/>
    </source>
</evidence>
<dbReference type="GO" id="GO:0016740">
    <property type="term" value="F:transferase activity"/>
    <property type="evidence" value="ECO:0007669"/>
    <property type="project" value="UniProtKB-KW"/>
</dbReference>
<evidence type="ECO:0000259" key="3">
    <source>
        <dbReference type="PROSITE" id="PS51096"/>
    </source>
</evidence>
<name>A0A373F9D3_COMTE</name>
<dbReference type="Pfam" id="PF03610">
    <property type="entry name" value="EIIA-man"/>
    <property type="match status" value="1"/>
</dbReference>
<feature type="region of interest" description="Disordered" evidence="2">
    <location>
        <begin position="125"/>
        <end position="151"/>
    </location>
</feature>
<dbReference type="PANTHER" id="PTHR33799:SF1">
    <property type="entry name" value="PTS SYSTEM MANNOSE-SPECIFIC EIIAB COMPONENT-RELATED"/>
    <property type="match status" value="1"/>
</dbReference>
<evidence type="ECO:0000313" key="4">
    <source>
        <dbReference type="EMBL" id="RGE40768.1"/>
    </source>
</evidence>
<dbReference type="PANTHER" id="PTHR33799">
    <property type="entry name" value="PTS PERMEASE-RELATED-RELATED"/>
    <property type="match status" value="1"/>
</dbReference>
<keyword evidence="1" id="KW-0808">Transferase</keyword>
<dbReference type="InterPro" id="IPR036662">
    <property type="entry name" value="PTS_EIIA_man-typ_sf"/>
</dbReference>
<feature type="domain" description="PTS EIIA type-4" evidence="3">
    <location>
        <begin position="2"/>
        <end position="125"/>
    </location>
</feature>
<dbReference type="Gene3D" id="3.40.50.510">
    <property type="entry name" value="Phosphotransferase system, mannose-type IIA component"/>
    <property type="match status" value="1"/>
</dbReference>
<reference evidence="4 5" key="1">
    <citation type="submission" date="2018-08" db="EMBL/GenBank/DDBJ databases">
        <title>Comamonas testosteroni strain SWCO2.</title>
        <authorList>
            <person name="Jiang N."/>
            <person name="Zhang X.Z."/>
        </authorList>
    </citation>
    <scope>NUCLEOTIDE SEQUENCE [LARGE SCALE GENOMIC DNA]</scope>
    <source>
        <strain evidence="4 5">SWCO2</strain>
    </source>
</reference>
<keyword evidence="5" id="KW-1185">Reference proteome</keyword>
<sequence>MTTRILLLTHAPLATALRECALHVFADSADDVLALDVPPSEAPEATLERALAMLVAHGGLDAPTLVLTDLFGATPCNVAQRLTGLLQARLVAGVNLPMLLRSITYRHEPLDALISRAMVGGSQGVMQVASSSRQNQSARPSHDQDQYHHQQ</sequence>
<dbReference type="EMBL" id="QURR01000033">
    <property type="protein sequence ID" value="RGE40768.1"/>
    <property type="molecule type" value="Genomic_DNA"/>
</dbReference>
<feature type="compositionally biased region" description="Polar residues" evidence="2">
    <location>
        <begin position="125"/>
        <end position="139"/>
    </location>
</feature>
<dbReference type="GO" id="GO:0009401">
    <property type="term" value="P:phosphoenolpyruvate-dependent sugar phosphotransferase system"/>
    <property type="evidence" value="ECO:0007669"/>
    <property type="project" value="InterPro"/>
</dbReference>
<comment type="caution">
    <text evidence="4">The sequence shown here is derived from an EMBL/GenBank/DDBJ whole genome shotgun (WGS) entry which is preliminary data.</text>
</comment>
<dbReference type="SUPFAM" id="SSF53062">
    <property type="entry name" value="PTS system fructose IIA component-like"/>
    <property type="match status" value="1"/>
</dbReference>
<organism evidence="4 5">
    <name type="scientific">Comamonas testosteroni</name>
    <name type="common">Pseudomonas testosteroni</name>
    <dbReference type="NCBI Taxonomy" id="285"/>
    <lineage>
        <taxon>Bacteria</taxon>
        <taxon>Pseudomonadati</taxon>
        <taxon>Pseudomonadota</taxon>
        <taxon>Betaproteobacteria</taxon>
        <taxon>Burkholderiales</taxon>
        <taxon>Comamonadaceae</taxon>
        <taxon>Comamonas</taxon>
    </lineage>
</organism>
<dbReference type="Proteomes" id="UP000261948">
    <property type="component" value="Unassembled WGS sequence"/>
</dbReference>
<feature type="compositionally biased region" description="Basic and acidic residues" evidence="2">
    <location>
        <begin position="140"/>
        <end position="151"/>
    </location>
</feature>
<dbReference type="InterPro" id="IPR051471">
    <property type="entry name" value="Bacterial_PTS_sugar_comp"/>
</dbReference>
<dbReference type="InterPro" id="IPR004701">
    <property type="entry name" value="PTS_EIIA_man-typ"/>
</dbReference>
<accession>A0A373F9D3</accession>
<protein>
    <submittedName>
        <fullName evidence="4">PTS fructose transporter subunit IIA</fullName>
    </submittedName>
</protein>
<gene>
    <name evidence="4" type="ORF">DZC30_19825</name>
</gene>
<dbReference type="OrthoDB" id="8795346at2"/>
<dbReference type="GO" id="GO:0016020">
    <property type="term" value="C:membrane"/>
    <property type="evidence" value="ECO:0007669"/>
    <property type="project" value="InterPro"/>
</dbReference>
<proteinExistence type="predicted"/>
<evidence type="ECO:0000313" key="5">
    <source>
        <dbReference type="Proteomes" id="UP000261948"/>
    </source>
</evidence>
<dbReference type="AlphaFoldDB" id="A0A373F9D3"/>
<evidence type="ECO:0000256" key="1">
    <source>
        <dbReference type="ARBA" id="ARBA00022679"/>
    </source>
</evidence>